<sequence>MNNIPADFKGDSVYIFTLDNENEFYSATQATATEDAVIKTAVPAGNSSFSIIAYIPTVKDWTIEDAFAAGWYSSISGATNKTGRYITNEWDQASNYNNSNQGGAADVLTVDLYVDGDATLSNNEFEQGYILELEADITNNLLSPLSSVSFAVDGTVIEELVEEPYEINFNTVDLEPGLHVISVTVANADSDEATDEMEIVITVAQNEAPTVNISGIINGATYERQSVRTIASGVSDENGLDDIDRVEFIINGTLVATVTEAPFSYIWDTYENAVGAVTIEVTAYDKAGAKRSDFVNVTLIAPENYAPRVNITSPSNGGNITIGNLITISTTTSDDEGDAISSVEFFFDNLSIGEDFEAPFTLEDFNTAGYAAGEYKIIAKVNGTGGSSYNEITVTLSE</sequence>
<evidence type="ECO:0008006" key="3">
    <source>
        <dbReference type="Google" id="ProtNLM"/>
    </source>
</evidence>
<dbReference type="InterPro" id="IPR013783">
    <property type="entry name" value="Ig-like_fold"/>
</dbReference>
<dbReference type="Proteomes" id="UP000636010">
    <property type="component" value="Unassembled WGS sequence"/>
</dbReference>
<protein>
    <recommendedName>
        <fullName evidence="3">Cadherin domain-containing protein</fullName>
    </recommendedName>
</protein>
<reference evidence="2" key="1">
    <citation type="journal article" date="2019" name="Int. J. Syst. Evol. Microbiol.">
        <title>The Global Catalogue of Microorganisms (GCM) 10K type strain sequencing project: providing services to taxonomists for standard genome sequencing and annotation.</title>
        <authorList>
            <consortium name="The Broad Institute Genomics Platform"/>
            <consortium name="The Broad Institute Genome Sequencing Center for Infectious Disease"/>
            <person name="Wu L."/>
            <person name="Ma J."/>
        </authorList>
    </citation>
    <scope>NUCLEOTIDE SEQUENCE [LARGE SCALE GENOMIC DNA]</scope>
    <source>
        <strain evidence="2">CGMCC 1.10832</strain>
    </source>
</reference>
<dbReference type="Gene3D" id="2.60.40.10">
    <property type="entry name" value="Immunoglobulins"/>
    <property type="match status" value="3"/>
</dbReference>
<accession>A0ABQ1M375</accession>
<gene>
    <name evidence="1" type="ORF">GCM10011506_19730</name>
</gene>
<organism evidence="1 2">
    <name type="scientific">Marivirga lumbricoides</name>
    <dbReference type="NCBI Taxonomy" id="1046115"/>
    <lineage>
        <taxon>Bacteria</taxon>
        <taxon>Pseudomonadati</taxon>
        <taxon>Bacteroidota</taxon>
        <taxon>Cytophagia</taxon>
        <taxon>Cytophagales</taxon>
        <taxon>Marivirgaceae</taxon>
        <taxon>Marivirga</taxon>
    </lineage>
</organism>
<name>A0ABQ1M375_9BACT</name>
<keyword evidence="2" id="KW-1185">Reference proteome</keyword>
<evidence type="ECO:0000313" key="1">
    <source>
        <dbReference type="EMBL" id="GGC34322.1"/>
    </source>
</evidence>
<comment type="caution">
    <text evidence="1">The sequence shown here is derived from an EMBL/GenBank/DDBJ whole genome shotgun (WGS) entry which is preliminary data.</text>
</comment>
<dbReference type="EMBL" id="BMEC01000005">
    <property type="protein sequence ID" value="GGC34322.1"/>
    <property type="molecule type" value="Genomic_DNA"/>
</dbReference>
<dbReference type="Pfam" id="PF17957">
    <property type="entry name" value="Big_7"/>
    <property type="match status" value="3"/>
</dbReference>
<proteinExistence type="predicted"/>
<evidence type="ECO:0000313" key="2">
    <source>
        <dbReference type="Proteomes" id="UP000636010"/>
    </source>
</evidence>